<evidence type="ECO:0000313" key="2">
    <source>
        <dbReference type="EMBL" id="MFD1722565.1"/>
    </source>
</evidence>
<feature type="transmembrane region" description="Helical" evidence="1">
    <location>
        <begin position="81"/>
        <end position="108"/>
    </location>
</feature>
<protein>
    <submittedName>
        <fullName evidence="2">DUF4233 domain-containing protein</fullName>
    </submittedName>
</protein>
<accession>A0ABW4LGF9</accession>
<dbReference type="Proteomes" id="UP001597347">
    <property type="component" value="Unassembled WGS sequence"/>
</dbReference>
<keyword evidence="1" id="KW-0812">Transmembrane</keyword>
<sequence>MSDRPGRPGRPRRPRSVTASLAQIVLAFEFVVVALSTLVVFGLRALPAGLSLVGGGVLLVLIVIAAGLATRRAGIALGWAVQVLFVAGVVLNLGVGIVGLIFGALWTYSMIVGGRIDRRNAAA</sequence>
<comment type="caution">
    <text evidence="2">The sequence shown here is derived from an EMBL/GenBank/DDBJ whole genome shotgun (WGS) entry which is preliminary data.</text>
</comment>
<keyword evidence="1" id="KW-0472">Membrane</keyword>
<reference evidence="3" key="1">
    <citation type="journal article" date="2019" name="Int. J. Syst. Evol. Microbiol.">
        <title>The Global Catalogue of Microorganisms (GCM) 10K type strain sequencing project: providing services to taxonomists for standard genome sequencing and annotation.</title>
        <authorList>
            <consortium name="The Broad Institute Genomics Platform"/>
            <consortium name="The Broad Institute Genome Sequencing Center for Infectious Disease"/>
            <person name="Wu L."/>
            <person name="Ma J."/>
        </authorList>
    </citation>
    <scope>NUCLEOTIDE SEQUENCE [LARGE SCALE GENOMIC DNA]</scope>
    <source>
        <strain evidence="3">CGMCC 1.12471</strain>
    </source>
</reference>
<name>A0ABW4LGF9_9MICO</name>
<feature type="transmembrane region" description="Helical" evidence="1">
    <location>
        <begin position="49"/>
        <end position="69"/>
    </location>
</feature>
<gene>
    <name evidence="2" type="ORF">ACFSBI_13500</name>
</gene>
<dbReference type="Pfam" id="PF14017">
    <property type="entry name" value="DUF4233"/>
    <property type="match status" value="1"/>
</dbReference>
<evidence type="ECO:0000256" key="1">
    <source>
        <dbReference type="SAM" id="Phobius"/>
    </source>
</evidence>
<keyword evidence="1" id="KW-1133">Transmembrane helix</keyword>
<organism evidence="2 3">
    <name type="scientific">Amnibacterium endophyticum</name>
    <dbReference type="NCBI Taxonomy" id="2109337"/>
    <lineage>
        <taxon>Bacteria</taxon>
        <taxon>Bacillati</taxon>
        <taxon>Actinomycetota</taxon>
        <taxon>Actinomycetes</taxon>
        <taxon>Micrococcales</taxon>
        <taxon>Microbacteriaceae</taxon>
        <taxon>Amnibacterium</taxon>
    </lineage>
</organism>
<dbReference type="EMBL" id="JBHUEA010000022">
    <property type="protein sequence ID" value="MFD1722565.1"/>
    <property type="molecule type" value="Genomic_DNA"/>
</dbReference>
<evidence type="ECO:0000313" key="3">
    <source>
        <dbReference type="Proteomes" id="UP001597347"/>
    </source>
</evidence>
<feature type="transmembrane region" description="Helical" evidence="1">
    <location>
        <begin position="21"/>
        <end position="43"/>
    </location>
</feature>
<proteinExistence type="predicted"/>
<dbReference type="RefSeq" id="WP_377935776.1">
    <property type="nucleotide sequence ID" value="NZ_JBHUEA010000022.1"/>
</dbReference>
<dbReference type="InterPro" id="IPR025327">
    <property type="entry name" value="DUF4233"/>
</dbReference>
<keyword evidence="3" id="KW-1185">Reference proteome</keyword>